<dbReference type="Proteomes" id="UP000253816">
    <property type="component" value="Unassembled WGS sequence"/>
</dbReference>
<name>A0A369KKI6_9BACT</name>
<proteinExistence type="predicted"/>
<keyword evidence="2" id="KW-1185">Reference proteome</keyword>
<gene>
    <name evidence="1" type="ORF">HAT2_00390</name>
</gene>
<dbReference type="AlphaFoldDB" id="A0A369KKI6"/>
<protein>
    <submittedName>
        <fullName evidence="1">Uncharacterized protein</fullName>
    </submittedName>
</protein>
<dbReference type="OrthoDB" id="9851558at2"/>
<comment type="caution">
    <text evidence="1">The sequence shown here is derived from an EMBL/GenBank/DDBJ whole genome shotgun (WGS) entry which is preliminary data.</text>
</comment>
<reference evidence="1 2" key="1">
    <citation type="submission" date="2018-07" db="EMBL/GenBank/DDBJ databases">
        <title>Comparative genomics of the Candidatus Parilichlamydiaceae reveals evidence of convergent evolution and genome reduction in the phylum Chlamydiae.</title>
        <authorList>
            <person name="Taylor-Brown A."/>
            <person name="Polkinghorne A."/>
        </authorList>
    </citation>
    <scope>NUCLEOTIDE SEQUENCE [LARGE SCALE GENOMIC DNA]</scope>
    <source>
        <strain evidence="1 2">Hat2</strain>
    </source>
</reference>
<evidence type="ECO:0000313" key="1">
    <source>
        <dbReference type="EMBL" id="RDB31516.1"/>
    </source>
</evidence>
<dbReference type="EMBL" id="QQBG01000013">
    <property type="protein sequence ID" value="RDB31516.1"/>
    <property type="molecule type" value="Genomic_DNA"/>
</dbReference>
<accession>A0A369KKI6</accession>
<sequence>MGEEKNPSDGDENFKYTLQQYLFSLQRRCERNDTVFQVSGVWLEVVGERLFARTCVLSCSSGILVIGVRDFVTFQECTLFRERYLHRIGVLAAHLEVKKIVVRMKRGLST</sequence>
<evidence type="ECO:0000313" key="2">
    <source>
        <dbReference type="Proteomes" id="UP000253816"/>
    </source>
</evidence>
<organism evidence="1 2">
    <name type="scientific">Candidatus Similichlamydia laticola</name>
    <dbReference type="NCBI Taxonomy" id="2170265"/>
    <lineage>
        <taxon>Bacteria</taxon>
        <taxon>Pseudomonadati</taxon>
        <taxon>Chlamydiota</taxon>
        <taxon>Chlamydiia</taxon>
        <taxon>Parachlamydiales</taxon>
        <taxon>Candidatus Parilichlamydiaceae</taxon>
        <taxon>Candidatus Similichlamydia</taxon>
    </lineage>
</organism>
<dbReference type="RefSeq" id="WP_114544335.1">
    <property type="nucleotide sequence ID" value="NZ_QQBG01000013.1"/>
</dbReference>